<gene>
    <name evidence="7" type="ORF">DYB26_016471</name>
</gene>
<sequence>MNTVLLLESQGRVGTNIGVALPSFEPDHAKQGRILSAFFYGYICTQMLGAHWAFMHGPKRVLLLGVCVWTLFDLLTIPTASTPTLLWLVRAGMGLGEGILFPSLHVVAASWYPVSERSRLMSFVSSGVDLGTILSMSVAPLLLSSFGWPSIFFTFGGLSVLWLLAFVWRGSSNPETDKYISLAEKAAILSQRDVFSANHKAMSSQRHALSTRRLLSSRGAWAIYSAHFAFNYG</sequence>
<evidence type="ECO:0000259" key="6">
    <source>
        <dbReference type="PROSITE" id="PS50850"/>
    </source>
</evidence>
<evidence type="ECO:0000256" key="5">
    <source>
        <dbReference type="SAM" id="Phobius"/>
    </source>
</evidence>
<evidence type="ECO:0000313" key="8">
    <source>
        <dbReference type="Proteomes" id="UP000286510"/>
    </source>
</evidence>
<feature type="transmembrane region" description="Helical" evidence="5">
    <location>
        <begin position="61"/>
        <end position="81"/>
    </location>
</feature>
<keyword evidence="3 5" id="KW-1133">Transmembrane helix</keyword>
<dbReference type="PANTHER" id="PTHR11662:SF399">
    <property type="entry name" value="FI19708P1-RELATED"/>
    <property type="match status" value="1"/>
</dbReference>
<evidence type="ECO:0000256" key="4">
    <source>
        <dbReference type="ARBA" id="ARBA00023136"/>
    </source>
</evidence>
<evidence type="ECO:0000256" key="3">
    <source>
        <dbReference type="ARBA" id="ARBA00022989"/>
    </source>
</evidence>
<proteinExistence type="predicted"/>
<feature type="transmembrane region" description="Helical" evidence="5">
    <location>
        <begin position="34"/>
        <end position="54"/>
    </location>
</feature>
<comment type="subcellular location">
    <subcellularLocation>
        <location evidence="1">Membrane</location>
        <topology evidence="1">Multi-pass membrane protein</topology>
    </subcellularLocation>
</comment>
<dbReference type="PROSITE" id="PS50850">
    <property type="entry name" value="MFS"/>
    <property type="match status" value="1"/>
</dbReference>
<feature type="non-terminal residue" evidence="7">
    <location>
        <position position="233"/>
    </location>
</feature>
<name>A0A3R7BDX0_APHAT</name>
<feature type="transmembrane region" description="Helical" evidence="5">
    <location>
        <begin position="148"/>
        <end position="168"/>
    </location>
</feature>
<dbReference type="GO" id="GO:0016020">
    <property type="term" value="C:membrane"/>
    <property type="evidence" value="ECO:0007669"/>
    <property type="project" value="UniProtKB-SubCell"/>
</dbReference>
<dbReference type="InterPro" id="IPR020846">
    <property type="entry name" value="MFS_dom"/>
</dbReference>
<dbReference type="Proteomes" id="UP000286510">
    <property type="component" value="Unassembled WGS sequence"/>
</dbReference>
<feature type="domain" description="Major facilitator superfamily (MFS) profile" evidence="6">
    <location>
        <begin position="1"/>
        <end position="233"/>
    </location>
</feature>
<keyword evidence="4 5" id="KW-0472">Membrane</keyword>
<evidence type="ECO:0000256" key="1">
    <source>
        <dbReference type="ARBA" id="ARBA00004141"/>
    </source>
</evidence>
<dbReference type="Gene3D" id="1.20.1250.20">
    <property type="entry name" value="MFS general substrate transporter like domains"/>
    <property type="match status" value="1"/>
</dbReference>
<keyword evidence="2 5" id="KW-0812">Transmembrane</keyword>
<evidence type="ECO:0000313" key="7">
    <source>
        <dbReference type="EMBL" id="RHZ08161.1"/>
    </source>
</evidence>
<dbReference type="InterPro" id="IPR011701">
    <property type="entry name" value="MFS"/>
</dbReference>
<dbReference type="InterPro" id="IPR050382">
    <property type="entry name" value="MFS_Na/Anion_cotransporter"/>
</dbReference>
<dbReference type="Pfam" id="PF07690">
    <property type="entry name" value="MFS_1"/>
    <property type="match status" value="1"/>
</dbReference>
<dbReference type="EMBL" id="QUTF01015938">
    <property type="protein sequence ID" value="RHZ08161.1"/>
    <property type="molecule type" value="Genomic_DNA"/>
</dbReference>
<evidence type="ECO:0000256" key="2">
    <source>
        <dbReference type="ARBA" id="ARBA00022692"/>
    </source>
</evidence>
<protein>
    <recommendedName>
        <fullName evidence="6">Major facilitator superfamily (MFS) profile domain-containing protein</fullName>
    </recommendedName>
</protein>
<dbReference type="SUPFAM" id="SSF103473">
    <property type="entry name" value="MFS general substrate transporter"/>
    <property type="match status" value="1"/>
</dbReference>
<feature type="transmembrane region" description="Helical" evidence="5">
    <location>
        <begin position="120"/>
        <end position="142"/>
    </location>
</feature>
<dbReference type="GO" id="GO:0022857">
    <property type="term" value="F:transmembrane transporter activity"/>
    <property type="evidence" value="ECO:0007669"/>
    <property type="project" value="InterPro"/>
</dbReference>
<organism evidence="7 8">
    <name type="scientific">Aphanomyces astaci</name>
    <name type="common">Crayfish plague agent</name>
    <dbReference type="NCBI Taxonomy" id="112090"/>
    <lineage>
        <taxon>Eukaryota</taxon>
        <taxon>Sar</taxon>
        <taxon>Stramenopiles</taxon>
        <taxon>Oomycota</taxon>
        <taxon>Saprolegniomycetes</taxon>
        <taxon>Saprolegniales</taxon>
        <taxon>Verrucalvaceae</taxon>
        <taxon>Aphanomyces</taxon>
    </lineage>
</organism>
<feature type="transmembrane region" description="Helical" evidence="5">
    <location>
        <begin position="87"/>
        <end position="108"/>
    </location>
</feature>
<comment type="caution">
    <text evidence="7">The sequence shown here is derived from an EMBL/GenBank/DDBJ whole genome shotgun (WGS) entry which is preliminary data.</text>
</comment>
<dbReference type="PANTHER" id="PTHR11662">
    <property type="entry name" value="SOLUTE CARRIER FAMILY 17"/>
    <property type="match status" value="1"/>
</dbReference>
<accession>A0A3R7BDX0</accession>
<dbReference type="AlphaFoldDB" id="A0A3R7BDX0"/>
<reference evidence="7 8" key="1">
    <citation type="submission" date="2018-08" db="EMBL/GenBank/DDBJ databases">
        <title>Aphanomyces genome sequencing and annotation.</title>
        <authorList>
            <person name="Minardi D."/>
            <person name="Oidtmann B."/>
            <person name="Van Der Giezen M."/>
            <person name="Studholme D.J."/>
        </authorList>
    </citation>
    <scope>NUCLEOTIDE SEQUENCE [LARGE SCALE GENOMIC DNA]</scope>
    <source>
        <strain evidence="7 8">FDL457</strain>
    </source>
</reference>
<dbReference type="InterPro" id="IPR036259">
    <property type="entry name" value="MFS_trans_sf"/>
</dbReference>